<dbReference type="Pfam" id="PF00990">
    <property type="entry name" value="GGDEF"/>
    <property type="match status" value="1"/>
</dbReference>
<dbReference type="NCBIfam" id="TIGR00254">
    <property type="entry name" value="GGDEF"/>
    <property type="match status" value="1"/>
</dbReference>
<feature type="transmembrane region" description="Helical" evidence="1">
    <location>
        <begin position="391"/>
        <end position="412"/>
    </location>
</feature>
<feature type="transmembrane region" description="Helical" evidence="1">
    <location>
        <begin position="255"/>
        <end position="277"/>
    </location>
</feature>
<feature type="transmembrane region" description="Helical" evidence="1">
    <location>
        <begin position="100"/>
        <end position="118"/>
    </location>
</feature>
<feature type="transmembrane region" description="Helical" evidence="1">
    <location>
        <begin position="361"/>
        <end position="385"/>
    </location>
</feature>
<name>A0A1F2PJS7_9FIRM</name>
<feature type="transmembrane region" description="Helical" evidence="1">
    <location>
        <begin position="338"/>
        <end position="354"/>
    </location>
</feature>
<dbReference type="Gene3D" id="3.30.70.270">
    <property type="match status" value="1"/>
</dbReference>
<dbReference type="InterPro" id="IPR029787">
    <property type="entry name" value="Nucleotide_cyclase"/>
</dbReference>
<feature type="domain" description="GGDEF" evidence="3">
    <location>
        <begin position="628"/>
        <end position="761"/>
    </location>
</feature>
<reference evidence="4 5" key="1">
    <citation type="submission" date="2015-09" db="EMBL/GenBank/DDBJ databases">
        <title>Genome sequence of Acetobacterium wieringae DSM 1911.</title>
        <authorList>
            <person name="Poehlein A."/>
            <person name="Bengelsdorf F.R."/>
            <person name="Schiel-Bengelsdorf B."/>
            <person name="Duerre P."/>
            <person name="Daniel R."/>
        </authorList>
    </citation>
    <scope>NUCLEOTIDE SEQUENCE [LARGE SCALE GENOMIC DNA]</scope>
    <source>
        <strain evidence="4 5">DSM 1911</strain>
    </source>
</reference>
<dbReference type="FunFam" id="3.20.20.450:FF:000001">
    <property type="entry name" value="Cyclic di-GMP phosphodiesterase yahA"/>
    <property type="match status" value="1"/>
</dbReference>
<dbReference type="RefSeq" id="WP_084633571.1">
    <property type="nucleotide sequence ID" value="NZ_LKEU01000027.1"/>
</dbReference>
<dbReference type="Proteomes" id="UP000176244">
    <property type="component" value="Unassembled WGS sequence"/>
</dbReference>
<dbReference type="STRING" id="52694.ACWI_15520"/>
<organism evidence="4 5">
    <name type="scientific">Acetobacterium wieringae</name>
    <dbReference type="NCBI Taxonomy" id="52694"/>
    <lineage>
        <taxon>Bacteria</taxon>
        <taxon>Bacillati</taxon>
        <taxon>Bacillota</taxon>
        <taxon>Clostridia</taxon>
        <taxon>Eubacteriales</taxon>
        <taxon>Eubacteriaceae</taxon>
        <taxon>Acetobacterium</taxon>
    </lineage>
</organism>
<sequence>MEIIPYLVSFIFFVIGGSYVFFGSNIVLTNSKEKSNRLFFVLCTFLSVWAFAFALAVPAPDLESCLFWRRVSALGWATFPGLLFHYFLALTQRNKLLKQWWLYFLIYIPAAVLIYVFSLSRDLAIIQYNLTNTPFGWINTPGNNGWDRLYDLYYFGGILLGLVLLIDWIRNTKNPQYKKQGRYILLCFSVSLAVAVVFKVISQLFSLMSILQILPNIMYIVTLSIFFSIKKYGLVKMKPVSTYEMILNNRTREQIYNYLTVVFIAGSLLNIISQYFMASSDELTAILRFSSLLLLVGLVIQITQRSNRLRKHQNKIIMVILVAAIPLITLRFISSASLTVWAFPFILIIMALVFNNRIAIVGITVSIFLTQILVFIIMPQAIVVIDSNEHVVRIGLFGIGIWVAFFVNSLYVQRLKENTEQIKIQKMIAQISAEFLTVSSENFETITNKWLEKSGEAFDMDRACLCFFSLDKTNFSCTDEWCREGLKPQKHCHQEMPVANAPAWIKRILANQVVHCFEQANQSGEKQEEQKICGNSNVTMAIPISCRGGDVRGFLVFCLSREVAVIDDRYADMLEIIANLLADAMSKIQSEREIRYRAYYDQLTGLPNRLLLGERIAKQIEVSRTTEKMIGFIYLDIDSFRTVNDMMGHEGGDKLLIQVSQKLAQTIKKTDTVCRFEGDEFVIMLNNIAREKEVLKVANRIIGLFKYPFIVNGQEFYIAANAGIAIFPKDGETAEELIKNADIAMYKAKDKGKNNYVLCSNTIYEEVEFKNKLISHLYHALDNNELRVYYQPQISLETGKIVAVEALLRWQHPELGLIPPKVIIPLAEQTGLINPIGEWVLKTACLQNKSWQDMGLAHVRIAVNVSATQFRNPLLINQIQKLLKETELKPKYLELELTESIAINRANYVIRVLNRLKKIGVYISIDDFGTEYSSLSRLKLLPIDQLKIDKQFIDGIVGNEKDQAIVNTIIQLAKNLGIAVIAEGAETIEQVNFLKENHCDTVQGFYYHKPMQAVEIEAVLRQQINIRGL</sequence>
<feature type="transmembrane region" description="Helical" evidence="1">
    <location>
        <begin position="152"/>
        <end position="169"/>
    </location>
</feature>
<dbReference type="InterPro" id="IPR029016">
    <property type="entry name" value="GAF-like_dom_sf"/>
</dbReference>
<dbReference type="InterPro" id="IPR035919">
    <property type="entry name" value="EAL_sf"/>
</dbReference>
<gene>
    <name evidence="4" type="primary">cph2_4</name>
    <name evidence="4" type="ORF">ACWI_15520</name>
</gene>
<dbReference type="EMBL" id="LKEU01000027">
    <property type="protein sequence ID" value="OFV70966.1"/>
    <property type="molecule type" value="Genomic_DNA"/>
</dbReference>
<dbReference type="SUPFAM" id="SSF55781">
    <property type="entry name" value="GAF domain-like"/>
    <property type="match status" value="1"/>
</dbReference>
<dbReference type="PANTHER" id="PTHR44757">
    <property type="entry name" value="DIGUANYLATE CYCLASE DGCP"/>
    <property type="match status" value="1"/>
</dbReference>
<feature type="transmembrane region" description="Helical" evidence="1">
    <location>
        <begin position="283"/>
        <end position="303"/>
    </location>
</feature>
<proteinExistence type="predicted"/>
<dbReference type="SMART" id="SM00052">
    <property type="entry name" value="EAL"/>
    <property type="match status" value="1"/>
</dbReference>
<accession>A0A1F2PJS7</accession>
<evidence type="ECO:0000259" key="2">
    <source>
        <dbReference type="PROSITE" id="PS50883"/>
    </source>
</evidence>
<protein>
    <submittedName>
        <fullName evidence="4">Phytochrome-like protein cph2</fullName>
    </submittedName>
</protein>
<dbReference type="CDD" id="cd01948">
    <property type="entry name" value="EAL"/>
    <property type="match status" value="1"/>
</dbReference>
<evidence type="ECO:0000256" key="1">
    <source>
        <dbReference type="SAM" id="Phobius"/>
    </source>
</evidence>
<feature type="domain" description="EAL" evidence="2">
    <location>
        <begin position="770"/>
        <end position="1024"/>
    </location>
</feature>
<evidence type="ECO:0000259" key="3">
    <source>
        <dbReference type="PROSITE" id="PS50887"/>
    </source>
</evidence>
<keyword evidence="1" id="KW-0472">Membrane</keyword>
<comment type="caution">
    <text evidence="4">The sequence shown here is derived from an EMBL/GenBank/DDBJ whole genome shotgun (WGS) entry which is preliminary data.</text>
</comment>
<feature type="transmembrane region" description="Helical" evidence="1">
    <location>
        <begin position="6"/>
        <end position="27"/>
    </location>
</feature>
<dbReference type="OrthoDB" id="9762141at2"/>
<dbReference type="PANTHER" id="PTHR44757:SF2">
    <property type="entry name" value="BIOFILM ARCHITECTURE MAINTENANCE PROTEIN MBAA"/>
    <property type="match status" value="1"/>
</dbReference>
<feature type="transmembrane region" description="Helical" evidence="1">
    <location>
        <begin position="315"/>
        <end position="332"/>
    </location>
</feature>
<dbReference type="AlphaFoldDB" id="A0A1F2PJS7"/>
<dbReference type="InterPro" id="IPR000160">
    <property type="entry name" value="GGDEF_dom"/>
</dbReference>
<dbReference type="Gene3D" id="3.20.20.450">
    <property type="entry name" value="EAL domain"/>
    <property type="match status" value="1"/>
</dbReference>
<dbReference type="Gene3D" id="3.30.450.40">
    <property type="match status" value="1"/>
</dbReference>
<dbReference type="SUPFAM" id="SSF55073">
    <property type="entry name" value="Nucleotide cyclase"/>
    <property type="match status" value="1"/>
</dbReference>
<feature type="transmembrane region" description="Helical" evidence="1">
    <location>
        <begin position="181"/>
        <end position="201"/>
    </location>
</feature>
<dbReference type="SMART" id="SM00267">
    <property type="entry name" value="GGDEF"/>
    <property type="match status" value="1"/>
</dbReference>
<keyword evidence="1" id="KW-1133">Transmembrane helix</keyword>
<dbReference type="CDD" id="cd01949">
    <property type="entry name" value="GGDEF"/>
    <property type="match status" value="1"/>
</dbReference>
<dbReference type="Pfam" id="PF00563">
    <property type="entry name" value="EAL"/>
    <property type="match status" value="1"/>
</dbReference>
<dbReference type="Pfam" id="PF16927">
    <property type="entry name" value="HisKA_7TM"/>
    <property type="match status" value="1"/>
</dbReference>
<dbReference type="InterPro" id="IPR052155">
    <property type="entry name" value="Biofilm_reg_signaling"/>
</dbReference>
<feature type="transmembrane region" description="Helical" evidence="1">
    <location>
        <begin position="207"/>
        <end position="229"/>
    </location>
</feature>
<feature type="transmembrane region" description="Helical" evidence="1">
    <location>
        <begin position="39"/>
        <end position="59"/>
    </location>
</feature>
<dbReference type="SUPFAM" id="SSF141868">
    <property type="entry name" value="EAL domain-like"/>
    <property type="match status" value="1"/>
</dbReference>
<dbReference type="PROSITE" id="PS50883">
    <property type="entry name" value="EAL"/>
    <property type="match status" value="1"/>
</dbReference>
<evidence type="ECO:0000313" key="5">
    <source>
        <dbReference type="Proteomes" id="UP000176244"/>
    </source>
</evidence>
<feature type="transmembrane region" description="Helical" evidence="1">
    <location>
        <begin position="71"/>
        <end position="88"/>
    </location>
</feature>
<dbReference type="InterPro" id="IPR001633">
    <property type="entry name" value="EAL_dom"/>
</dbReference>
<dbReference type="PROSITE" id="PS50887">
    <property type="entry name" value="GGDEF"/>
    <property type="match status" value="1"/>
</dbReference>
<evidence type="ECO:0000313" key="4">
    <source>
        <dbReference type="EMBL" id="OFV70966.1"/>
    </source>
</evidence>
<dbReference type="InterPro" id="IPR043128">
    <property type="entry name" value="Rev_trsase/Diguanyl_cyclase"/>
</dbReference>
<dbReference type="InterPro" id="IPR031621">
    <property type="entry name" value="HisKA_7TM"/>
</dbReference>
<keyword evidence="1" id="KW-0812">Transmembrane</keyword>